<dbReference type="Gene3D" id="3.30.160.60">
    <property type="entry name" value="Classic Zinc Finger"/>
    <property type="match status" value="1"/>
</dbReference>
<dbReference type="Pfam" id="PF00046">
    <property type="entry name" value="Homeodomain"/>
    <property type="match status" value="3"/>
</dbReference>
<dbReference type="GO" id="GO:0046982">
    <property type="term" value="F:protein heterodimerization activity"/>
    <property type="evidence" value="ECO:0007669"/>
    <property type="project" value="Ensembl"/>
</dbReference>
<feature type="DNA-binding region" description="Homeobox" evidence="22">
    <location>
        <begin position="393"/>
        <end position="431"/>
    </location>
</feature>
<keyword evidence="7" id="KW-0677">Repeat</keyword>
<evidence type="ECO:0000256" key="16">
    <source>
        <dbReference type="ARBA" id="ARBA00023163"/>
    </source>
</evidence>
<keyword evidence="3" id="KW-0678">Repressor</keyword>
<dbReference type="SUPFAM" id="SSF57667">
    <property type="entry name" value="beta-beta-alpha zinc fingers"/>
    <property type="match status" value="2"/>
</dbReference>
<dbReference type="GO" id="GO:0042803">
    <property type="term" value="F:protein homodimerization activity"/>
    <property type="evidence" value="ECO:0007669"/>
    <property type="project" value="Ensembl"/>
</dbReference>
<dbReference type="InterPro" id="IPR009057">
    <property type="entry name" value="Homeodomain-like_sf"/>
</dbReference>
<evidence type="ECO:0000313" key="28">
    <source>
        <dbReference type="Proteomes" id="UP000016665"/>
    </source>
</evidence>
<evidence type="ECO:0000256" key="4">
    <source>
        <dbReference type="ARBA" id="ARBA00022499"/>
    </source>
</evidence>
<dbReference type="GO" id="GO:0035019">
    <property type="term" value="P:somatic stem cell population maintenance"/>
    <property type="evidence" value="ECO:0007669"/>
    <property type="project" value="Ensembl"/>
</dbReference>
<keyword evidence="6" id="KW-0479">Metal-binding</keyword>
<sequence>MIGRRKSLAISKICTCLANAHTLSRVFVLNLCFIDQCLTTCALFHRCHAADRSTGRADGHSQGRISLNKTESNHQGSLEWSCLQDLPSWLLTLSKEATSWDNSTLPAAAMASKRKSTTPCMVRTSEVVEQEGAESVETPKDKGTGASQQDSKKNWPSENSVKDCEVVEAKPPAENQSKKPQGGYECKYCPYSTQNLNEFTEHVDTQHPNVILNPLYVCAECNFTTKKYDSLSDHNTKYHPGETNFKLKLIKRNNQTVLEQSIETTTNDVTVTSSGLENAECDDSLHGGISANKVPVMKLGKPKGETKKGSKKPEEGVAENHVDGALPRIITEATEAIACINGDLLHDVLAHVMPSVQLPPNINLVPKVPVPLNSTKYNSALDTNATMINSFNKFPYPTQAELSWLTAASKHPEEQIRIWFATQRLKHGISWSPEEVEEARKKMFNGTIQAVPQTITVLPAPLATAKMPQPIIQTALPCQILGQTGLVLTPVSNGSAVSCSPITLAVAPNQGQKRTMQTLSGAPEAKRPHVVQVPEAPAKLTAVPVTPASERKKTKEQIAELKASFMASQFPDDAEVYRLIEATGLSRSEIKKWFSDHRYRSQRGIVQIPGDALGKDQIAPSAGRHGRSFHPYTDFTPQRFKEKSQEQLRALEESFLKCSFPTQGELDRLRVETKLSRREIDSWFSERRKIRDSMEQAVLDSMGSYRKNKDQGTPNGAISQAELLSSSQLPGAFSGSSTTLKKTQEQIHLLKSTFARTQWPSPQEYDQLASQTGLSRTEIVRWFKENRSSLRTGSLKWIDQYQQQYAGDGHNKQSQKKSSKHTESPKNGNEVSRQHYQEHKKLNEENGGKPVVRAKRDCEPLKDSLLGNQAEGADRLECSSHEGHGAESEAAAGGWAEVTAGEEDAASDCADGWSHAAPEGHAELPDLDSESIAGDTSHL</sequence>
<dbReference type="SMART" id="SM00389">
    <property type="entry name" value="HOX"/>
    <property type="match status" value="4"/>
</dbReference>
<dbReference type="FunFam" id="1.10.10.60:FF:000264">
    <property type="entry name" value="zinc fingers and homeoboxes protein 2"/>
    <property type="match status" value="1"/>
</dbReference>
<feature type="DNA-binding region" description="Homeobox" evidence="22">
    <location>
        <begin position="556"/>
        <end position="605"/>
    </location>
</feature>
<evidence type="ECO:0000256" key="9">
    <source>
        <dbReference type="ARBA" id="ARBA00022782"/>
    </source>
</evidence>
<dbReference type="InterPro" id="IPR041057">
    <property type="entry name" value="ZHX_Znf_C2H2"/>
</dbReference>
<evidence type="ECO:0000259" key="26">
    <source>
        <dbReference type="PROSITE" id="PS50157"/>
    </source>
</evidence>
<keyword evidence="15 22" id="KW-0371">Homeobox</keyword>
<keyword evidence="12" id="KW-0524">Neurogenesis</keyword>
<evidence type="ECO:0000256" key="3">
    <source>
        <dbReference type="ARBA" id="ARBA00022491"/>
    </source>
</evidence>
<comment type="subcellular location">
    <subcellularLocation>
        <location evidence="1 22 23">Nucleus</location>
    </subcellularLocation>
</comment>
<dbReference type="PROSITE" id="PS50071">
    <property type="entry name" value="HOMEOBOX_2"/>
    <property type="match status" value="4"/>
</dbReference>
<keyword evidence="8 21" id="KW-0863">Zinc-finger</keyword>
<organism evidence="27 28">
    <name type="scientific">Ficedula albicollis</name>
    <name type="common">Collared flycatcher</name>
    <name type="synonym">Muscicapa albicollis</name>
    <dbReference type="NCBI Taxonomy" id="59894"/>
    <lineage>
        <taxon>Eukaryota</taxon>
        <taxon>Metazoa</taxon>
        <taxon>Chordata</taxon>
        <taxon>Craniata</taxon>
        <taxon>Vertebrata</taxon>
        <taxon>Euteleostomi</taxon>
        <taxon>Archelosauria</taxon>
        <taxon>Archosauria</taxon>
        <taxon>Dinosauria</taxon>
        <taxon>Saurischia</taxon>
        <taxon>Theropoda</taxon>
        <taxon>Coelurosauria</taxon>
        <taxon>Aves</taxon>
        <taxon>Neognathae</taxon>
        <taxon>Neoaves</taxon>
        <taxon>Telluraves</taxon>
        <taxon>Australaves</taxon>
        <taxon>Passeriformes</taxon>
        <taxon>Muscicapidae</taxon>
        <taxon>Ficedula</taxon>
    </lineage>
</organism>
<dbReference type="PROSITE" id="PS50157">
    <property type="entry name" value="ZINC_FINGER_C2H2_2"/>
    <property type="match status" value="1"/>
</dbReference>
<dbReference type="GO" id="GO:0006402">
    <property type="term" value="P:mRNA catabolic process"/>
    <property type="evidence" value="ECO:0007669"/>
    <property type="project" value="Ensembl"/>
</dbReference>
<dbReference type="PANTHER" id="PTHR15467">
    <property type="entry name" value="ZINC-FINGERS AND HOMEOBOXES RELATED"/>
    <property type="match status" value="1"/>
</dbReference>
<dbReference type="HOGENOM" id="CLU_009147_1_0_1"/>
<accession>U3KIY6</accession>
<evidence type="ECO:0000256" key="1">
    <source>
        <dbReference type="ARBA" id="ARBA00004123"/>
    </source>
</evidence>
<dbReference type="FunFam" id="3.30.160.60:FF:000296">
    <property type="entry name" value="Zinc fingers and homeoboxes protein 1"/>
    <property type="match status" value="1"/>
</dbReference>
<comment type="function">
    <text evidence="18">Acts as a transcriptional repressor. Represses the promoter activity of the CDC25C gene stimulated by NFYA. May play a role in retinal development where it regulates the composition of bipolar cell populations, by promoting differentiation of bipolar OFF-type cells. In the brain, may promote maintenance and suppress differentiation of neural progenitor cells in the developing cortex.</text>
</comment>
<keyword evidence="16" id="KW-0804">Transcription</keyword>
<dbReference type="GO" id="GO:0000981">
    <property type="term" value="F:DNA-binding transcription factor activity, RNA polymerase II-specific"/>
    <property type="evidence" value="ECO:0007669"/>
    <property type="project" value="TreeGrafter"/>
</dbReference>
<evidence type="ECO:0000256" key="17">
    <source>
        <dbReference type="ARBA" id="ARBA00023242"/>
    </source>
</evidence>
<dbReference type="CDD" id="cd00086">
    <property type="entry name" value="homeodomain"/>
    <property type="match status" value="4"/>
</dbReference>
<dbReference type="FunFam" id="1.10.10.60:FF:000247">
    <property type="entry name" value="Zinc fingers and homeoboxes protein 2"/>
    <property type="match status" value="1"/>
</dbReference>
<feature type="region of interest" description="Disordered" evidence="24">
    <location>
        <begin position="872"/>
        <end position="939"/>
    </location>
</feature>
<feature type="domain" description="Homeobox" evidence="25">
    <location>
        <begin position="391"/>
        <end position="430"/>
    </location>
</feature>
<dbReference type="Ensembl" id="ENSFALT00000015055.2">
    <property type="protein sequence ID" value="ENSFALP00000014990.1"/>
    <property type="gene ID" value="ENSFALG00000014375.2"/>
</dbReference>
<feature type="DNA-binding region" description="Homeobox" evidence="22">
    <location>
        <begin position="745"/>
        <end position="794"/>
    </location>
</feature>
<dbReference type="Pfam" id="PF18387">
    <property type="entry name" value="zf_C2H2_ZHX"/>
    <property type="match status" value="1"/>
</dbReference>
<feature type="compositionally biased region" description="Basic and acidic residues" evidence="24">
    <location>
        <begin position="302"/>
        <end position="318"/>
    </location>
</feature>
<gene>
    <name evidence="27" type="primary">ZHX2</name>
</gene>
<keyword evidence="17 22" id="KW-0539">Nucleus</keyword>
<feature type="region of interest" description="Disordered" evidence="24">
    <location>
        <begin position="806"/>
        <end position="853"/>
    </location>
</feature>
<feature type="domain" description="Homeobox" evidence="25">
    <location>
        <begin position="554"/>
        <end position="604"/>
    </location>
</feature>
<dbReference type="InterPro" id="IPR001356">
    <property type="entry name" value="HD"/>
</dbReference>
<evidence type="ECO:0000256" key="19">
    <source>
        <dbReference type="ARBA" id="ARBA00068954"/>
    </source>
</evidence>
<dbReference type="FunFam" id="1.10.10.60:FF:000272">
    <property type="entry name" value="zinc fingers and homeoboxes protein 2"/>
    <property type="match status" value="1"/>
</dbReference>
<dbReference type="eggNOG" id="ENOG502RHIC">
    <property type="taxonomic scope" value="Eukaryota"/>
</dbReference>
<dbReference type="GeneTree" id="ENSGT00950000182893"/>
<feature type="compositionally biased region" description="Basic and acidic residues" evidence="24">
    <location>
        <begin position="872"/>
        <end position="887"/>
    </location>
</feature>
<proteinExistence type="inferred from homology"/>
<evidence type="ECO:0000256" key="13">
    <source>
        <dbReference type="ARBA" id="ARBA00023015"/>
    </source>
</evidence>
<evidence type="ECO:0000256" key="8">
    <source>
        <dbReference type="ARBA" id="ARBA00022771"/>
    </source>
</evidence>
<evidence type="ECO:0000256" key="14">
    <source>
        <dbReference type="ARBA" id="ARBA00023125"/>
    </source>
</evidence>
<keyword evidence="9" id="KW-0221">Differentiation</keyword>
<dbReference type="Proteomes" id="UP000016665">
    <property type="component" value="Chromosome 2"/>
</dbReference>
<evidence type="ECO:0000256" key="2">
    <source>
        <dbReference type="ARBA" id="ARBA00007440"/>
    </source>
</evidence>
<dbReference type="GO" id="GO:0005654">
    <property type="term" value="C:nucleoplasm"/>
    <property type="evidence" value="ECO:0007669"/>
    <property type="project" value="Ensembl"/>
</dbReference>
<dbReference type="InterPro" id="IPR036236">
    <property type="entry name" value="Znf_C2H2_sf"/>
</dbReference>
<dbReference type="OMA" id="ENHMEGT"/>
<dbReference type="SMART" id="SM00355">
    <property type="entry name" value="ZnF_C2H2"/>
    <property type="match status" value="2"/>
</dbReference>
<dbReference type="GO" id="GO:0003677">
    <property type="term" value="F:DNA binding"/>
    <property type="evidence" value="ECO:0007669"/>
    <property type="project" value="UniProtKB-UniRule"/>
</dbReference>
<keyword evidence="10" id="KW-0862">Zinc</keyword>
<reference evidence="27" key="2">
    <citation type="submission" date="2025-08" db="UniProtKB">
        <authorList>
            <consortium name="Ensembl"/>
        </authorList>
    </citation>
    <scope>IDENTIFICATION</scope>
</reference>
<feature type="region of interest" description="Disordered" evidence="24">
    <location>
        <begin position="126"/>
        <end position="161"/>
    </location>
</feature>
<evidence type="ECO:0000256" key="20">
    <source>
        <dbReference type="ARBA" id="ARBA00077654"/>
    </source>
</evidence>
<dbReference type="FunFam" id="1.10.10.60:FF:000062">
    <property type="entry name" value="zinc fingers and homeoboxes protein 3"/>
    <property type="match status" value="1"/>
</dbReference>
<dbReference type="GO" id="GO:0045665">
    <property type="term" value="P:negative regulation of neuron differentiation"/>
    <property type="evidence" value="ECO:0007669"/>
    <property type="project" value="Ensembl"/>
</dbReference>
<dbReference type="Gene3D" id="1.10.10.60">
    <property type="entry name" value="Homeodomain-like"/>
    <property type="match status" value="4"/>
</dbReference>
<keyword evidence="5" id="KW-0597">Phosphoprotein</keyword>
<evidence type="ECO:0000256" key="23">
    <source>
        <dbReference type="RuleBase" id="RU000682"/>
    </source>
</evidence>
<evidence type="ECO:0000256" key="11">
    <source>
        <dbReference type="ARBA" id="ARBA00022843"/>
    </source>
</evidence>
<evidence type="ECO:0000256" key="24">
    <source>
        <dbReference type="SAM" id="MobiDB-lite"/>
    </source>
</evidence>
<evidence type="ECO:0000256" key="22">
    <source>
        <dbReference type="PROSITE-ProRule" id="PRU00108"/>
    </source>
</evidence>
<comment type="similarity">
    <text evidence="2">Belongs to the ZHX family.</text>
</comment>
<dbReference type="STRING" id="59894.ENSFALP00000014990"/>
<protein>
    <recommendedName>
        <fullName evidence="19">Zinc fingers and homeoboxes protein 2</fullName>
    </recommendedName>
    <alternativeName>
        <fullName evidence="20">Zinc finger and homeodomain protein 2</fullName>
    </alternativeName>
</protein>
<evidence type="ECO:0000256" key="15">
    <source>
        <dbReference type="ARBA" id="ARBA00023155"/>
    </source>
</evidence>
<dbReference type="PANTHER" id="PTHR15467:SF5">
    <property type="entry name" value="ZINC FINGERS AND HOMEOBOXES PROTEIN 2"/>
    <property type="match status" value="1"/>
</dbReference>
<keyword evidence="28" id="KW-1185">Reference proteome</keyword>
<dbReference type="GO" id="GO:0060040">
    <property type="term" value="P:retinal bipolar neuron differentiation"/>
    <property type="evidence" value="ECO:0007669"/>
    <property type="project" value="Ensembl"/>
</dbReference>
<evidence type="ECO:0000256" key="10">
    <source>
        <dbReference type="ARBA" id="ARBA00022833"/>
    </source>
</evidence>
<evidence type="ECO:0000256" key="18">
    <source>
        <dbReference type="ARBA" id="ARBA00059058"/>
    </source>
</evidence>
<evidence type="ECO:0000256" key="5">
    <source>
        <dbReference type="ARBA" id="ARBA00022553"/>
    </source>
</evidence>
<dbReference type="InterPro" id="IPR013087">
    <property type="entry name" value="Znf_C2H2_type"/>
</dbReference>
<feature type="region of interest" description="Disordered" evidence="24">
    <location>
        <begin position="299"/>
        <end position="318"/>
    </location>
</feature>
<dbReference type="GO" id="GO:0000122">
    <property type="term" value="P:negative regulation of transcription by RNA polymerase II"/>
    <property type="evidence" value="ECO:0007669"/>
    <property type="project" value="Ensembl"/>
</dbReference>
<keyword evidence="11" id="KW-0832">Ubl conjugation</keyword>
<feature type="domain" description="C2H2-type" evidence="26">
    <location>
        <begin position="216"/>
        <end position="244"/>
    </location>
</feature>
<evidence type="ECO:0000256" key="6">
    <source>
        <dbReference type="ARBA" id="ARBA00022723"/>
    </source>
</evidence>
<reference evidence="27 28" key="1">
    <citation type="journal article" date="2012" name="Nature">
        <title>The genomic landscape of species divergence in Ficedula flycatchers.</title>
        <authorList>
            <person name="Ellegren H."/>
            <person name="Smeds L."/>
            <person name="Burri R."/>
            <person name="Olason P.I."/>
            <person name="Backstrom N."/>
            <person name="Kawakami T."/>
            <person name="Kunstner A."/>
            <person name="Makinen H."/>
            <person name="Nadachowska-Brzyska K."/>
            <person name="Qvarnstrom A."/>
            <person name="Uebbing S."/>
            <person name="Wolf J.B."/>
        </authorList>
    </citation>
    <scope>NUCLEOTIDE SEQUENCE [LARGE SCALE GENOMIC DNA]</scope>
</reference>
<dbReference type="GO" id="GO:0008270">
    <property type="term" value="F:zinc ion binding"/>
    <property type="evidence" value="ECO:0007669"/>
    <property type="project" value="UniProtKB-KW"/>
</dbReference>
<feature type="compositionally biased region" description="Basic and acidic residues" evidence="24">
    <location>
        <begin position="832"/>
        <end position="847"/>
    </location>
</feature>
<dbReference type="SUPFAM" id="SSF46689">
    <property type="entry name" value="Homeodomain-like"/>
    <property type="match status" value="4"/>
</dbReference>
<feature type="DNA-binding region" description="Homeobox" evidence="22">
    <location>
        <begin position="646"/>
        <end position="689"/>
    </location>
</feature>
<evidence type="ECO:0000256" key="7">
    <source>
        <dbReference type="ARBA" id="ARBA00022737"/>
    </source>
</evidence>
<feature type="compositionally biased region" description="Basic and acidic residues" evidence="24">
    <location>
        <begin position="150"/>
        <end position="161"/>
    </location>
</feature>
<reference evidence="27" key="3">
    <citation type="submission" date="2025-09" db="UniProtKB">
        <authorList>
            <consortium name="Ensembl"/>
        </authorList>
    </citation>
    <scope>IDENTIFICATION</scope>
</reference>
<feature type="domain" description="Homeobox" evidence="25">
    <location>
        <begin position="743"/>
        <end position="793"/>
    </location>
</feature>
<name>U3KIY6_FICAL</name>
<evidence type="ECO:0000256" key="12">
    <source>
        <dbReference type="ARBA" id="ARBA00022902"/>
    </source>
</evidence>
<dbReference type="AlphaFoldDB" id="U3KIY6"/>
<keyword evidence="13" id="KW-0805">Transcription regulation</keyword>
<keyword evidence="4" id="KW-1017">Isopeptide bond</keyword>
<feature type="domain" description="Homeobox" evidence="25">
    <location>
        <begin position="644"/>
        <end position="688"/>
    </location>
</feature>
<dbReference type="GO" id="GO:0005829">
    <property type="term" value="C:cytosol"/>
    <property type="evidence" value="ECO:0007669"/>
    <property type="project" value="Ensembl"/>
</dbReference>
<evidence type="ECO:0000259" key="25">
    <source>
        <dbReference type="PROSITE" id="PS50071"/>
    </source>
</evidence>
<keyword evidence="14 22" id="KW-0238">DNA-binding</keyword>
<dbReference type="GO" id="GO:0021953">
    <property type="term" value="P:central nervous system neuron differentiation"/>
    <property type="evidence" value="ECO:0007669"/>
    <property type="project" value="Ensembl"/>
</dbReference>
<evidence type="ECO:0000256" key="21">
    <source>
        <dbReference type="PROSITE-ProRule" id="PRU00042"/>
    </source>
</evidence>
<evidence type="ECO:0000313" key="27">
    <source>
        <dbReference type="Ensembl" id="ENSFALP00000014990.1"/>
    </source>
</evidence>